<dbReference type="EMBL" id="BAABGT010000029">
    <property type="protein sequence ID" value="GAA4544953.1"/>
    <property type="molecule type" value="Genomic_DNA"/>
</dbReference>
<evidence type="ECO:0008006" key="5">
    <source>
        <dbReference type="Google" id="ProtNLM"/>
    </source>
</evidence>
<reference evidence="4" key="1">
    <citation type="journal article" date="2019" name="Int. J. Syst. Evol. Microbiol.">
        <title>The Global Catalogue of Microorganisms (GCM) 10K type strain sequencing project: providing services to taxonomists for standard genome sequencing and annotation.</title>
        <authorList>
            <consortium name="The Broad Institute Genomics Platform"/>
            <consortium name="The Broad Institute Genome Sequencing Center for Infectious Disease"/>
            <person name="Wu L."/>
            <person name="Ma J."/>
        </authorList>
    </citation>
    <scope>NUCLEOTIDE SEQUENCE [LARGE SCALE GENOMIC DNA]</scope>
    <source>
        <strain evidence="4">JCM 17906</strain>
    </source>
</reference>
<comment type="caution">
    <text evidence="3">The sequence shown here is derived from an EMBL/GenBank/DDBJ whole genome shotgun (WGS) entry which is preliminary data.</text>
</comment>
<accession>A0ABP8RRI2</accession>
<evidence type="ECO:0000313" key="4">
    <source>
        <dbReference type="Proteomes" id="UP001501598"/>
    </source>
</evidence>
<dbReference type="PANTHER" id="PTHR43767">
    <property type="entry name" value="LONG-CHAIN-FATTY-ACID--COA LIGASE"/>
    <property type="match status" value="1"/>
</dbReference>
<evidence type="ECO:0000259" key="2">
    <source>
        <dbReference type="Pfam" id="PF13193"/>
    </source>
</evidence>
<dbReference type="InterPro" id="IPR050237">
    <property type="entry name" value="ATP-dep_AMP-bd_enzyme"/>
</dbReference>
<dbReference type="Gene3D" id="3.40.50.12780">
    <property type="entry name" value="N-terminal domain of ligase-like"/>
    <property type="match status" value="1"/>
</dbReference>
<dbReference type="SUPFAM" id="SSF56801">
    <property type="entry name" value="Acetyl-CoA synthetase-like"/>
    <property type="match status" value="1"/>
</dbReference>
<dbReference type="RefSeq" id="WP_345416085.1">
    <property type="nucleotide sequence ID" value="NZ_BAABGT010000029.1"/>
</dbReference>
<feature type="domain" description="AMP-binding enzyme C-terminal" evidence="2">
    <location>
        <begin position="476"/>
        <end position="551"/>
    </location>
</feature>
<dbReference type="Proteomes" id="UP001501598">
    <property type="component" value="Unassembled WGS sequence"/>
</dbReference>
<evidence type="ECO:0000259" key="1">
    <source>
        <dbReference type="Pfam" id="PF00501"/>
    </source>
</evidence>
<gene>
    <name evidence="3" type="ORF">GCM10023175_24050</name>
</gene>
<proteinExistence type="predicted"/>
<dbReference type="InterPro" id="IPR025110">
    <property type="entry name" value="AMP-bd_C"/>
</dbReference>
<dbReference type="InterPro" id="IPR045851">
    <property type="entry name" value="AMP-bd_C_sf"/>
</dbReference>
<dbReference type="InterPro" id="IPR042099">
    <property type="entry name" value="ANL_N_sf"/>
</dbReference>
<dbReference type="InterPro" id="IPR020845">
    <property type="entry name" value="AMP-binding_CS"/>
</dbReference>
<evidence type="ECO:0000313" key="3">
    <source>
        <dbReference type="EMBL" id="GAA4544953.1"/>
    </source>
</evidence>
<dbReference type="PANTHER" id="PTHR43767:SF1">
    <property type="entry name" value="NONRIBOSOMAL PEPTIDE SYNTHASE PES1 (EUROFUNG)-RELATED"/>
    <property type="match status" value="1"/>
</dbReference>
<feature type="domain" description="AMP-dependent synthetase/ligase" evidence="1">
    <location>
        <begin position="42"/>
        <end position="426"/>
    </location>
</feature>
<dbReference type="PROSITE" id="PS00455">
    <property type="entry name" value="AMP_BINDING"/>
    <property type="match status" value="1"/>
</dbReference>
<keyword evidence="4" id="KW-1185">Reference proteome</keyword>
<dbReference type="Pfam" id="PF13193">
    <property type="entry name" value="AMP-binding_C"/>
    <property type="match status" value="1"/>
</dbReference>
<dbReference type="Pfam" id="PF00501">
    <property type="entry name" value="AMP-binding"/>
    <property type="match status" value="1"/>
</dbReference>
<sequence length="563" mass="61245">MSTAAAAGGTTSVYDERPWLERYDRGQPHDIHPTFTDALQMFRAAVERSPDSDAVRYFDGRITYRELDEATDAFASALLADGFTRGERVGLFLQNIPQFVIALVGTWKAGGIAVLINPMNRERELELLLTDSGATVLVCLQSLHTDIAASVLPRTSVRTVVTTSELDFQSSDDPRAFASSVRRECPGTTDLLELLDHHRGCHPQAIGFATGDTAFLTYTSGTTGPPKGAMNTHGNVVFGSHVFRQWCDLDADDVVLGVAPLFHITGLIGHLTLAQLLGAPLVLLHRFEPALAIETIRSQRPTFTVGSVTVFIALMNCPEADREALSSLTKIWSGGAPIPPAVVTAFASTFGHYIHNIYGLTETTSATHAVPLSGSAPVDEASGALSVGPPVFNTVVRILDEQGRELPPGEIGEIVTSGPQVVPGYWNKPEESARALPGGRLHTGDVGYMDADGWFYIVDRKKDQINAAGYKVWPREVEDVLYEHDAVREAAVVGVRDPYRGETVKAFVSLRPGTEVSEDELIEFCRRRMAAYKYPRVIEFMAEIPKTASGKVLRRLLRDGTAS</sequence>
<protein>
    <recommendedName>
        <fullName evidence="5">Long-chain acyl-CoA synthetase</fullName>
    </recommendedName>
</protein>
<dbReference type="InterPro" id="IPR000873">
    <property type="entry name" value="AMP-dep_synth/lig_dom"/>
</dbReference>
<organism evidence="3 4">
    <name type="scientific">Pseudonocardia xishanensis</name>
    <dbReference type="NCBI Taxonomy" id="630995"/>
    <lineage>
        <taxon>Bacteria</taxon>
        <taxon>Bacillati</taxon>
        <taxon>Actinomycetota</taxon>
        <taxon>Actinomycetes</taxon>
        <taxon>Pseudonocardiales</taxon>
        <taxon>Pseudonocardiaceae</taxon>
        <taxon>Pseudonocardia</taxon>
    </lineage>
</organism>
<name>A0ABP8RRI2_9PSEU</name>
<dbReference type="Gene3D" id="3.30.300.30">
    <property type="match status" value="1"/>
</dbReference>